<dbReference type="GO" id="GO:0009055">
    <property type="term" value="F:electron transfer activity"/>
    <property type="evidence" value="ECO:0007669"/>
    <property type="project" value="InterPro"/>
</dbReference>
<sequence>MKQQKKGRGGFTGKTEDNYKFKIPTLYNLKDATNFGHGGSFTSIKKVIEYKNKAISENSDVPESQLANSFIPLHLTNEEINDLTSFVENALYDNNLNRYTPESLPSGNCFPNADSESKTDMDCN</sequence>
<name>A0A1K1PH84_9FLAO</name>
<dbReference type="RefSeq" id="WP_244543111.1">
    <property type="nucleotide sequence ID" value="NZ_FPIY01000002.1"/>
</dbReference>
<dbReference type="GO" id="GO:0020037">
    <property type="term" value="F:heme binding"/>
    <property type="evidence" value="ECO:0007669"/>
    <property type="project" value="InterPro"/>
</dbReference>
<keyword evidence="2" id="KW-0575">Peroxidase</keyword>
<dbReference type="GO" id="GO:0004601">
    <property type="term" value="F:peroxidase activity"/>
    <property type="evidence" value="ECO:0007669"/>
    <property type="project" value="UniProtKB-KW"/>
</dbReference>
<dbReference type="AlphaFoldDB" id="A0A1K1PH84"/>
<organism evidence="2 3">
    <name type="scientific">Cellulophaga fucicola</name>
    <dbReference type="NCBI Taxonomy" id="76595"/>
    <lineage>
        <taxon>Bacteria</taxon>
        <taxon>Pseudomonadati</taxon>
        <taxon>Bacteroidota</taxon>
        <taxon>Flavobacteriia</taxon>
        <taxon>Flavobacteriales</taxon>
        <taxon>Flavobacteriaceae</taxon>
        <taxon>Cellulophaga</taxon>
    </lineage>
</organism>
<evidence type="ECO:0000256" key="1">
    <source>
        <dbReference type="SAM" id="MobiDB-lite"/>
    </source>
</evidence>
<evidence type="ECO:0000313" key="2">
    <source>
        <dbReference type="EMBL" id="SFW46805.1"/>
    </source>
</evidence>
<dbReference type="EMBL" id="FPIY01000002">
    <property type="protein sequence ID" value="SFW46805.1"/>
    <property type="molecule type" value="Genomic_DNA"/>
</dbReference>
<accession>A0A1K1PH84</accession>
<gene>
    <name evidence="2" type="ORF">SAMN05660313_01881</name>
</gene>
<evidence type="ECO:0000313" key="3">
    <source>
        <dbReference type="Proteomes" id="UP000183257"/>
    </source>
</evidence>
<proteinExistence type="predicted"/>
<reference evidence="3" key="1">
    <citation type="submission" date="2016-11" db="EMBL/GenBank/DDBJ databases">
        <authorList>
            <person name="Varghese N."/>
            <person name="Submissions S."/>
        </authorList>
    </citation>
    <scope>NUCLEOTIDE SEQUENCE [LARGE SCALE GENOMIC DNA]</scope>
    <source>
        <strain evidence="3">DSM 24786</strain>
    </source>
</reference>
<keyword evidence="3" id="KW-1185">Reference proteome</keyword>
<dbReference type="STRING" id="76595.SAMN05660313_01881"/>
<dbReference type="InterPro" id="IPR036909">
    <property type="entry name" value="Cyt_c-like_dom_sf"/>
</dbReference>
<protein>
    <submittedName>
        <fullName evidence="2">Cytochrome c peroxidase</fullName>
    </submittedName>
</protein>
<dbReference type="SUPFAM" id="SSF46626">
    <property type="entry name" value="Cytochrome c"/>
    <property type="match status" value="1"/>
</dbReference>
<keyword evidence="2" id="KW-0560">Oxidoreductase</keyword>
<feature type="region of interest" description="Disordered" evidence="1">
    <location>
        <begin position="98"/>
        <end position="124"/>
    </location>
</feature>
<feature type="compositionally biased region" description="Basic and acidic residues" evidence="1">
    <location>
        <begin position="115"/>
        <end position="124"/>
    </location>
</feature>
<dbReference type="Gene3D" id="1.10.760.10">
    <property type="entry name" value="Cytochrome c-like domain"/>
    <property type="match status" value="1"/>
</dbReference>
<dbReference type="Proteomes" id="UP000183257">
    <property type="component" value="Unassembled WGS sequence"/>
</dbReference>